<feature type="domain" description="SKP1 component dimerisation" evidence="4">
    <location>
        <begin position="126"/>
        <end position="171"/>
    </location>
</feature>
<proteinExistence type="inferred from homology"/>
<evidence type="ECO:0000313" key="6">
    <source>
        <dbReference type="Proteomes" id="UP000824120"/>
    </source>
</evidence>
<dbReference type="InterPro" id="IPR001232">
    <property type="entry name" value="SKP1-like"/>
</dbReference>
<comment type="caution">
    <text evidence="5">The sequence shown here is derived from an EMBL/GenBank/DDBJ whole genome shotgun (WGS) entry which is preliminary data.</text>
</comment>
<dbReference type="EMBL" id="JACXVP010000012">
    <property type="protein sequence ID" value="KAG5572025.1"/>
    <property type="molecule type" value="Genomic_DNA"/>
</dbReference>
<dbReference type="InterPro" id="IPR011333">
    <property type="entry name" value="SKP1/BTB/POZ_sf"/>
</dbReference>
<evidence type="ECO:0000313" key="5">
    <source>
        <dbReference type="EMBL" id="KAG5572025.1"/>
    </source>
</evidence>
<dbReference type="InterPro" id="IPR016897">
    <property type="entry name" value="SKP1"/>
</dbReference>
<gene>
    <name evidence="5" type="ORF">H5410_061791</name>
</gene>
<dbReference type="SUPFAM" id="SSF81382">
    <property type="entry name" value="Skp1 dimerisation domain-like"/>
    <property type="match status" value="2"/>
</dbReference>
<comment type="pathway">
    <text evidence="1">Protein modification; protein ubiquitination.</text>
</comment>
<dbReference type="SUPFAM" id="SSF54695">
    <property type="entry name" value="POZ domain"/>
    <property type="match status" value="1"/>
</dbReference>
<name>A0A9J5W8Y8_SOLCO</name>
<accession>A0A9J5W8Y8</accession>
<evidence type="ECO:0000256" key="2">
    <source>
        <dbReference type="ARBA" id="ARBA00009993"/>
    </source>
</evidence>
<dbReference type="GO" id="GO:0009867">
    <property type="term" value="P:jasmonic acid mediated signaling pathway"/>
    <property type="evidence" value="ECO:0007669"/>
    <property type="project" value="UniProtKB-ARBA"/>
</dbReference>
<dbReference type="Gene3D" id="3.30.710.10">
    <property type="entry name" value="Potassium Channel Kv1.1, Chain A"/>
    <property type="match status" value="2"/>
</dbReference>
<dbReference type="OrthoDB" id="7827685at2759"/>
<evidence type="ECO:0000259" key="4">
    <source>
        <dbReference type="Pfam" id="PF01466"/>
    </source>
</evidence>
<dbReference type="AlphaFoldDB" id="A0A9J5W8Y8"/>
<evidence type="ECO:0000256" key="3">
    <source>
        <dbReference type="ARBA" id="ARBA00022786"/>
    </source>
</evidence>
<dbReference type="Pfam" id="PF01466">
    <property type="entry name" value="Skp1"/>
    <property type="match status" value="2"/>
</dbReference>
<evidence type="ECO:0000256" key="1">
    <source>
        <dbReference type="ARBA" id="ARBA00004906"/>
    </source>
</evidence>
<dbReference type="PANTHER" id="PTHR11165">
    <property type="entry name" value="SKP1"/>
    <property type="match status" value="1"/>
</dbReference>
<keyword evidence="6" id="KW-1185">Reference proteome</keyword>
<feature type="domain" description="SKP1 component dimerisation" evidence="4">
    <location>
        <begin position="20"/>
        <end position="59"/>
    </location>
</feature>
<dbReference type="SMART" id="SM00512">
    <property type="entry name" value="Skp1"/>
    <property type="match status" value="1"/>
</dbReference>
<dbReference type="Proteomes" id="UP000824120">
    <property type="component" value="Chromosome 12"/>
</dbReference>
<dbReference type="GO" id="GO:0006511">
    <property type="term" value="P:ubiquitin-dependent protein catabolic process"/>
    <property type="evidence" value="ECO:0007669"/>
    <property type="project" value="InterPro"/>
</dbReference>
<organism evidence="5 6">
    <name type="scientific">Solanum commersonii</name>
    <name type="common">Commerson's wild potato</name>
    <name type="synonym">Commerson's nightshade</name>
    <dbReference type="NCBI Taxonomy" id="4109"/>
    <lineage>
        <taxon>Eukaryota</taxon>
        <taxon>Viridiplantae</taxon>
        <taxon>Streptophyta</taxon>
        <taxon>Embryophyta</taxon>
        <taxon>Tracheophyta</taxon>
        <taxon>Spermatophyta</taxon>
        <taxon>Magnoliopsida</taxon>
        <taxon>eudicotyledons</taxon>
        <taxon>Gunneridae</taxon>
        <taxon>Pentapetalae</taxon>
        <taxon>asterids</taxon>
        <taxon>lamiids</taxon>
        <taxon>Solanales</taxon>
        <taxon>Solanaceae</taxon>
        <taxon>Solanoideae</taxon>
        <taxon>Solaneae</taxon>
        <taxon>Solanum</taxon>
    </lineage>
</organism>
<dbReference type="InterPro" id="IPR016072">
    <property type="entry name" value="Skp1_comp_dimer"/>
</dbReference>
<comment type="similarity">
    <text evidence="2">Belongs to the SKP1 family.</text>
</comment>
<dbReference type="InterPro" id="IPR036296">
    <property type="entry name" value="SKP1-like_dim_sf"/>
</dbReference>
<reference evidence="5 6" key="1">
    <citation type="submission" date="2020-09" db="EMBL/GenBank/DDBJ databases">
        <title>De no assembly of potato wild relative species, Solanum commersonii.</title>
        <authorList>
            <person name="Cho K."/>
        </authorList>
    </citation>
    <scope>NUCLEOTIDE SEQUENCE [LARGE SCALE GENOMIC DNA]</scope>
    <source>
        <strain evidence="5">LZ3.2</strain>
        <tissue evidence="5">Leaf</tissue>
    </source>
</reference>
<protein>
    <recommendedName>
        <fullName evidence="4">SKP1 component dimerisation domain-containing protein</fullName>
    </recommendedName>
</protein>
<sequence length="173" mass="19763">MSQLELVGALLAANFFDDTQLKEVIIQGFSDRIKGKTIEEICEVFGIVNDYTPEEEEELYPNFIVILFLLVLSSIFLNLKTCDGKVFVLDEAIAVRSQAIKNMVEDDCVSNVIPLPNVHNKTMTKILDMICQEVAYRIKGKIPEEIRKEFDIKNDFTPEEGEDIHKDNAWAFE</sequence>
<keyword evidence="3" id="KW-0833">Ubl conjugation pathway</keyword>